<evidence type="ECO:0000313" key="2">
    <source>
        <dbReference type="EMBL" id="GFH53500.1"/>
    </source>
</evidence>
<evidence type="ECO:0000259" key="1">
    <source>
        <dbReference type="Pfam" id="PF03016"/>
    </source>
</evidence>
<dbReference type="Pfam" id="PF03016">
    <property type="entry name" value="Exostosin_GT47"/>
    <property type="match status" value="1"/>
</dbReference>
<accession>A0AAD3CYZ6</accession>
<reference evidence="2 3" key="1">
    <citation type="journal article" date="2021" name="Sci. Rep.">
        <title>The genome of the diatom Chaetoceros tenuissimus carries an ancient integrated fragment of an extant virus.</title>
        <authorList>
            <person name="Hongo Y."/>
            <person name="Kimura K."/>
            <person name="Takaki Y."/>
            <person name="Yoshida Y."/>
            <person name="Baba S."/>
            <person name="Kobayashi G."/>
            <person name="Nagasaki K."/>
            <person name="Hano T."/>
            <person name="Tomaru Y."/>
        </authorList>
    </citation>
    <scope>NUCLEOTIDE SEQUENCE [LARGE SCALE GENOMIC DNA]</scope>
    <source>
        <strain evidence="2 3">NIES-3715</strain>
    </source>
</reference>
<dbReference type="Proteomes" id="UP001054902">
    <property type="component" value="Unassembled WGS sequence"/>
</dbReference>
<dbReference type="EMBL" id="BLLK01000047">
    <property type="protein sequence ID" value="GFH53500.1"/>
    <property type="molecule type" value="Genomic_DNA"/>
</dbReference>
<sequence length="304" mass="35062">MSALINSIYDEKGKFPKINFGQVQNLDSVLSASEWFQRSNGKDHISIMSFFGGDKVFGLGNGPEKERFTNITSCNVVQWLEGEPTTKAVNVREHLIPDRVAFPAMYTGQPACGRQEETFMHVQHNKTQDVVFVGAMVRNNKRCNLCNYRMRFRRHGYNWISHSKWSYAVFGKGENCPHVQEARVGMHFRGDTISASRLIDTILSGTVPVFTAKEQYLAVPDFIDWDKISYFANIENITEFNTSMNSILANRTDIDIKTRNVLQNQDIFDWQSGATFDMYMYYFQRWLYPNSTRLETSQFSALKL</sequence>
<proteinExistence type="predicted"/>
<dbReference type="InterPro" id="IPR040911">
    <property type="entry name" value="Exostosin_GT47"/>
</dbReference>
<dbReference type="AlphaFoldDB" id="A0AAD3CYZ6"/>
<comment type="caution">
    <text evidence="2">The sequence shown here is derived from an EMBL/GenBank/DDBJ whole genome shotgun (WGS) entry which is preliminary data.</text>
</comment>
<organism evidence="2 3">
    <name type="scientific">Chaetoceros tenuissimus</name>
    <dbReference type="NCBI Taxonomy" id="426638"/>
    <lineage>
        <taxon>Eukaryota</taxon>
        <taxon>Sar</taxon>
        <taxon>Stramenopiles</taxon>
        <taxon>Ochrophyta</taxon>
        <taxon>Bacillariophyta</taxon>
        <taxon>Coscinodiscophyceae</taxon>
        <taxon>Chaetocerotophycidae</taxon>
        <taxon>Chaetocerotales</taxon>
        <taxon>Chaetocerotaceae</taxon>
        <taxon>Chaetoceros</taxon>
    </lineage>
</organism>
<protein>
    <recommendedName>
        <fullName evidence="1">Exostosin GT47 domain-containing protein</fullName>
    </recommendedName>
</protein>
<gene>
    <name evidence="2" type="ORF">CTEN210_09976</name>
</gene>
<feature type="domain" description="Exostosin GT47" evidence="1">
    <location>
        <begin position="22"/>
        <end position="243"/>
    </location>
</feature>
<evidence type="ECO:0000313" key="3">
    <source>
        <dbReference type="Proteomes" id="UP001054902"/>
    </source>
</evidence>
<keyword evidence="3" id="KW-1185">Reference proteome</keyword>
<name>A0AAD3CYZ6_9STRA</name>